<feature type="transmembrane region" description="Helical" evidence="5">
    <location>
        <begin position="143"/>
        <end position="164"/>
    </location>
</feature>
<dbReference type="SUPFAM" id="SSF103481">
    <property type="entry name" value="Multidrug resistance efflux transporter EmrE"/>
    <property type="match status" value="2"/>
</dbReference>
<evidence type="ECO:0000259" key="6">
    <source>
        <dbReference type="Pfam" id="PF00892"/>
    </source>
</evidence>
<gene>
    <name evidence="7" type="ORF">A1OK_21080</name>
</gene>
<protein>
    <submittedName>
        <fullName evidence="7">Acetylserine transporter</fullName>
    </submittedName>
</protein>
<feature type="transmembrane region" description="Helical" evidence="5">
    <location>
        <begin position="33"/>
        <end position="51"/>
    </location>
</feature>
<name>A0A1E5CC69_9GAMM</name>
<feature type="transmembrane region" description="Helical" evidence="5">
    <location>
        <begin position="86"/>
        <end position="107"/>
    </location>
</feature>
<sequence length="299" mass="32656">MTVKDFFLALFVVVVWGVNFVVIKVGVSEVPPFLLGALRFSLVAIPAIFFVKRPNVPLRWLLCYGLTISFGQFAFLFFAIKSGMPAGIASLVLQAQAFFTILLGALFLSESLKWHHIVGIIVASTGMYFLAGTEGSSDVAVGLSFTTMLLTLAGAFCWSLGNISNKVIMRNNNVPVLSLVVWSALIPVLPFLVFSWFFEGKEAIVYSLQNIRFQSVFSIFYLAFVATIMGYGIWGYLLGRYETWRVAPLSLLVPVVGMISAAVLLGETLNAQQVFGAVVVIVGLLLTVFGGSLKRLQRG</sequence>
<feature type="transmembrane region" description="Helical" evidence="5">
    <location>
        <begin position="176"/>
        <end position="198"/>
    </location>
</feature>
<dbReference type="PANTHER" id="PTHR32322">
    <property type="entry name" value="INNER MEMBRANE TRANSPORTER"/>
    <property type="match status" value="1"/>
</dbReference>
<feature type="transmembrane region" description="Helical" evidence="5">
    <location>
        <begin position="246"/>
        <end position="265"/>
    </location>
</feature>
<evidence type="ECO:0000256" key="1">
    <source>
        <dbReference type="ARBA" id="ARBA00004141"/>
    </source>
</evidence>
<feature type="transmembrane region" description="Helical" evidence="5">
    <location>
        <begin position="218"/>
        <end position="239"/>
    </location>
</feature>
<keyword evidence="2 5" id="KW-0812">Transmembrane</keyword>
<dbReference type="AlphaFoldDB" id="A0A1E5CC69"/>
<comment type="subcellular location">
    <subcellularLocation>
        <location evidence="1">Membrane</location>
        <topology evidence="1">Multi-pass membrane protein</topology>
    </subcellularLocation>
</comment>
<dbReference type="InterPro" id="IPR050638">
    <property type="entry name" value="AA-Vitamin_Transporters"/>
</dbReference>
<evidence type="ECO:0000313" key="8">
    <source>
        <dbReference type="Proteomes" id="UP000095039"/>
    </source>
</evidence>
<evidence type="ECO:0000313" key="7">
    <source>
        <dbReference type="EMBL" id="OEE63079.1"/>
    </source>
</evidence>
<feature type="domain" description="EamA" evidence="6">
    <location>
        <begin position="147"/>
        <end position="288"/>
    </location>
</feature>
<keyword evidence="8" id="KW-1185">Reference proteome</keyword>
<organism evidence="7 8">
    <name type="scientific">Enterovibrio norvegicus FF-454</name>
    <dbReference type="NCBI Taxonomy" id="1185651"/>
    <lineage>
        <taxon>Bacteria</taxon>
        <taxon>Pseudomonadati</taxon>
        <taxon>Pseudomonadota</taxon>
        <taxon>Gammaproteobacteria</taxon>
        <taxon>Vibrionales</taxon>
        <taxon>Vibrionaceae</taxon>
        <taxon>Enterovibrio</taxon>
    </lineage>
</organism>
<feature type="transmembrane region" description="Helical" evidence="5">
    <location>
        <begin position="58"/>
        <end position="80"/>
    </location>
</feature>
<feature type="transmembrane region" description="Helical" evidence="5">
    <location>
        <begin position="7"/>
        <end position="27"/>
    </location>
</feature>
<accession>A0A1E5CC69</accession>
<dbReference type="Pfam" id="PF00892">
    <property type="entry name" value="EamA"/>
    <property type="match status" value="2"/>
</dbReference>
<feature type="transmembrane region" description="Helical" evidence="5">
    <location>
        <begin position="114"/>
        <end position="131"/>
    </location>
</feature>
<evidence type="ECO:0000256" key="4">
    <source>
        <dbReference type="ARBA" id="ARBA00023136"/>
    </source>
</evidence>
<feature type="domain" description="EamA" evidence="6">
    <location>
        <begin position="7"/>
        <end position="130"/>
    </location>
</feature>
<dbReference type="RefSeq" id="WP_016958791.1">
    <property type="nucleotide sequence ID" value="NZ_AJWN02000032.1"/>
</dbReference>
<dbReference type="InterPro" id="IPR037185">
    <property type="entry name" value="EmrE-like"/>
</dbReference>
<dbReference type="EMBL" id="AJWN02000032">
    <property type="protein sequence ID" value="OEE63079.1"/>
    <property type="molecule type" value="Genomic_DNA"/>
</dbReference>
<comment type="caution">
    <text evidence="7">The sequence shown here is derived from an EMBL/GenBank/DDBJ whole genome shotgun (WGS) entry which is preliminary data.</text>
</comment>
<dbReference type="InterPro" id="IPR000620">
    <property type="entry name" value="EamA_dom"/>
</dbReference>
<evidence type="ECO:0000256" key="2">
    <source>
        <dbReference type="ARBA" id="ARBA00022692"/>
    </source>
</evidence>
<evidence type="ECO:0000256" key="3">
    <source>
        <dbReference type="ARBA" id="ARBA00022989"/>
    </source>
</evidence>
<keyword evidence="4 5" id="KW-0472">Membrane</keyword>
<feature type="transmembrane region" description="Helical" evidence="5">
    <location>
        <begin position="271"/>
        <end position="293"/>
    </location>
</feature>
<keyword evidence="3 5" id="KW-1133">Transmembrane helix</keyword>
<evidence type="ECO:0000256" key="5">
    <source>
        <dbReference type="SAM" id="Phobius"/>
    </source>
</evidence>
<reference evidence="7 8" key="1">
    <citation type="journal article" date="2012" name="Science">
        <title>Ecological populations of bacteria act as socially cohesive units of antibiotic production and resistance.</title>
        <authorList>
            <person name="Cordero O.X."/>
            <person name="Wildschutte H."/>
            <person name="Kirkup B."/>
            <person name="Proehl S."/>
            <person name="Ngo L."/>
            <person name="Hussain F."/>
            <person name="Le Roux F."/>
            <person name="Mincer T."/>
            <person name="Polz M.F."/>
        </authorList>
    </citation>
    <scope>NUCLEOTIDE SEQUENCE [LARGE SCALE GENOMIC DNA]</scope>
    <source>
        <strain evidence="7 8">FF-454</strain>
    </source>
</reference>
<proteinExistence type="predicted"/>
<dbReference type="GO" id="GO:0016020">
    <property type="term" value="C:membrane"/>
    <property type="evidence" value="ECO:0007669"/>
    <property type="project" value="UniProtKB-SubCell"/>
</dbReference>
<dbReference type="PANTHER" id="PTHR32322:SF9">
    <property type="entry name" value="AMINO-ACID METABOLITE EFFLUX PUMP-RELATED"/>
    <property type="match status" value="1"/>
</dbReference>
<dbReference type="Proteomes" id="UP000095039">
    <property type="component" value="Unassembled WGS sequence"/>
</dbReference>